<dbReference type="Pfam" id="PF25761">
    <property type="entry name" value="TPR_PATROL1"/>
    <property type="match status" value="1"/>
</dbReference>
<dbReference type="InterPro" id="IPR057984">
    <property type="entry name" value="PATROL1_C"/>
</dbReference>
<dbReference type="EMBL" id="VEPZ02000894">
    <property type="protein sequence ID" value="KAE8712559.1"/>
    <property type="molecule type" value="Genomic_DNA"/>
</dbReference>
<dbReference type="InterPro" id="IPR014772">
    <property type="entry name" value="Munc13_dom-2"/>
</dbReference>
<dbReference type="PANTHER" id="PTHR31280">
    <property type="entry name" value="PROTEIN UNC-13 HOMOLOG"/>
    <property type="match status" value="1"/>
</dbReference>
<dbReference type="AlphaFoldDB" id="A0A6A3BCP0"/>
<feature type="domain" description="MHD2" evidence="3">
    <location>
        <begin position="752"/>
        <end position="862"/>
    </location>
</feature>
<gene>
    <name evidence="4" type="ORF">F3Y22_tig00110247pilonHSYRG00083</name>
</gene>
<evidence type="ECO:0000259" key="2">
    <source>
        <dbReference type="PROSITE" id="PS51258"/>
    </source>
</evidence>
<evidence type="ECO:0000313" key="4">
    <source>
        <dbReference type="EMBL" id="KAE8712559.1"/>
    </source>
</evidence>
<proteinExistence type="predicted"/>
<keyword evidence="5" id="KW-1185">Reference proteome</keyword>
<dbReference type="InterPro" id="IPR014770">
    <property type="entry name" value="Munc13_1"/>
</dbReference>
<feature type="region of interest" description="Disordered" evidence="1">
    <location>
        <begin position="398"/>
        <end position="418"/>
    </location>
</feature>
<evidence type="ECO:0000313" key="5">
    <source>
        <dbReference type="Proteomes" id="UP000436088"/>
    </source>
</evidence>
<protein>
    <submittedName>
        <fullName evidence="4">Tetratricopeptide repeat-like superfamily protein</fullName>
    </submittedName>
</protein>
<evidence type="ECO:0000259" key="3">
    <source>
        <dbReference type="PROSITE" id="PS51259"/>
    </source>
</evidence>
<dbReference type="PANTHER" id="PTHR31280:SF16">
    <property type="entry name" value="GLS PROTEIN (DUF810)"/>
    <property type="match status" value="1"/>
</dbReference>
<evidence type="ECO:0000256" key="1">
    <source>
        <dbReference type="SAM" id="MobiDB-lite"/>
    </source>
</evidence>
<feature type="compositionally biased region" description="Basic and acidic residues" evidence="1">
    <location>
        <begin position="405"/>
        <end position="418"/>
    </location>
</feature>
<feature type="compositionally biased region" description="Basic residues" evidence="1">
    <location>
        <begin position="85"/>
        <end position="96"/>
    </location>
</feature>
<dbReference type="PROSITE" id="PS51258">
    <property type="entry name" value="MHD1"/>
    <property type="match status" value="1"/>
</dbReference>
<accession>A0A6A3BCP0</accession>
<dbReference type="Proteomes" id="UP000436088">
    <property type="component" value="Unassembled WGS sequence"/>
</dbReference>
<organism evidence="4 5">
    <name type="scientific">Hibiscus syriacus</name>
    <name type="common">Rose of Sharon</name>
    <dbReference type="NCBI Taxonomy" id="106335"/>
    <lineage>
        <taxon>Eukaryota</taxon>
        <taxon>Viridiplantae</taxon>
        <taxon>Streptophyta</taxon>
        <taxon>Embryophyta</taxon>
        <taxon>Tracheophyta</taxon>
        <taxon>Spermatophyta</taxon>
        <taxon>Magnoliopsida</taxon>
        <taxon>eudicotyledons</taxon>
        <taxon>Gunneridae</taxon>
        <taxon>Pentapetalae</taxon>
        <taxon>rosids</taxon>
        <taxon>malvids</taxon>
        <taxon>Malvales</taxon>
        <taxon>Malvaceae</taxon>
        <taxon>Malvoideae</taxon>
        <taxon>Hibiscus</taxon>
    </lineage>
</organism>
<feature type="region of interest" description="Disordered" evidence="1">
    <location>
        <begin position="85"/>
        <end position="109"/>
    </location>
</feature>
<sequence length="922" mass="103201">MTKATPNDYTETITCPFGELATNLSDSELNETAYEILVGACLSFGGKTSNDKVPDSEKNSEKTGMATTTQYTSLKSRAASKVKKALGIKSRRKKSSGNKTVPEQVKKPSSIEETLRVQMRVSEQIDSRVRKALSKVAVDQKIESIVLPLEMLQQLQPADFPSKEEHEASQKRCFKLLETGLLLHPLLPLENDNADRQQLRGIVDEALEKPSNIIKNNESMQSLRSIVTSLACRTSDDGTVSGTHHWADGFPLNLKIYQMLLEACFDINDEASVIDELFEVVEQIKKTWQVLGMNQVLHNLCFLWIFFNRYTTMTDQAEGDLLNTGENLLTKVEHDAKALKEDAHYAKVLSCISSAILGWGEKRLVDYHFHFRSDNIESMACVVSMAVLSAKIMEEDGVEGDETDVMEKEKSSKPSSKDFQNELPFMARLAEEVSKLAFTEKETFSPILKRWHPLAAGVAVATLHSCYGNELKQYVSGIDEISPDVLEVLKTADKLEKDLVQIAVENSVDSEDGGKSIIREMLPYEAESVTSGLVKSWITERTDRLKEWVNRSLQQEKWDPKATRERFALSAVEVLRIVDEAFEAFFLLPIAIHASMLPDLATGIDSCLLHYISMAKSGCDTQSYVPTIPPLTRCSRRSKLPGVFKRKEKAHKKTQGGTANDTSGTPQMCCRINTLLYIQTQLNGLAKREVTNLTNSESTQDISNGMEKAFKLSAAACEEGIQHLCEATANNVVYRDLSHLFWDGLYIGDVSSSRIEPFLQELDLQLEDISLTVHDNIRTRLVTQVMKVSFDGLLLVLLAGGPARAFTLQDYEMIEEDFRFLTDLFWSNGDGLPAELIDDFSITVKEILPLFQTDTESLIEKFRSITLDNCSSSTTKSKLPLPPTTGLWGPTEPNTVLRVLCYRNDEIAAKFLKKTYNLPKKL</sequence>
<name>A0A6A3BCP0_HIBSY</name>
<dbReference type="InterPro" id="IPR008528">
    <property type="entry name" value="unc-13_homologue"/>
</dbReference>
<feature type="domain" description="MHD1" evidence="2">
    <location>
        <begin position="486"/>
        <end position="629"/>
    </location>
</feature>
<comment type="caution">
    <text evidence="4">The sequence shown here is derived from an EMBL/GenBank/DDBJ whole genome shotgun (WGS) entry which is preliminary data.</text>
</comment>
<dbReference type="PROSITE" id="PS51259">
    <property type="entry name" value="MHD2"/>
    <property type="match status" value="1"/>
</dbReference>
<reference evidence="4" key="1">
    <citation type="submission" date="2019-09" db="EMBL/GenBank/DDBJ databases">
        <title>Draft genome information of white flower Hibiscus syriacus.</title>
        <authorList>
            <person name="Kim Y.-M."/>
        </authorList>
    </citation>
    <scope>NUCLEOTIDE SEQUENCE [LARGE SCALE GENOMIC DNA]</scope>
    <source>
        <strain evidence="4">YM2019G1</strain>
    </source>
</reference>
<dbReference type="Gene3D" id="1.10.357.50">
    <property type="match status" value="1"/>
</dbReference>